<protein>
    <submittedName>
        <fullName evidence="1">Accessory protein YqeC in selenium-dependent molybdenum hydroxylase maturation</fullName>
    </submittedName>
</protein>
<dbReference type="Proteomes" id="UP000186102">
    <property type="component" value="Unassembled WGS sequence"/>
</dbReference>
<evidence type="ECO:0000313" key="1">
    <source>
        <dbReference type="EMBL" id="OLN32693.1"/>
    </source>
</evidence>
<sequence length="262" mass="29803">MNRLSGLNIGWKSGSLWDMARREQVITFIGAGGKTTCLQAITQEIDSAGQRVIATTTTKVFPEQHFKALKTINPPPHTLADACFWYTQVEDESGKWIGPSLKTVDDAIAADPHSKRFWVIEGDGARGRKLKCWAPHEPQIPERTECAVLVLDRGLWGNVLLADQVHRGERCQNLLGHVWNAEKAWNYFMSSPVFAPQYGHMAWVILLNSRENVENEALMLLNLSHRWVEIRQDINDLKSKPRHLRLAAGDAKEGELRWFDLW</sequence>
<name>A0A1Q8QZB4_9FIRM</name>
<dbReference type="NCBIfam" id="TIGR03172">
    <property type="entry name" value="selenium cofactor biosynthesis protein YqeC"/>
    <property type="match status" value="1"/>
</dbReference>
<dbReference type="STRING" id="1888891.DSOL_1444"/>
<organism evidence="1 2">
    <name type="scientific">Desulfosporosinus metallidurans</name>
    <dbReference type="NCBI Taxonomy" id="1888891"/>
    <lineage>
        <taxon>Bacteria</taxon>
        <taxon>Bacillati</taxon>
        <taxon>Bacillota</taxon>
        <taxon>Clostridia</taxon>
        <taxon>Eubacteriales</taxon>
        <taxon>Desulfitobacteriaceae</taxon>
        <taxon>Desulfosporosinus</taxon>
    </lineage>
</organism>
<proteinExistence type="predicted"/>
<accession>A0A1Q8QZB4</accession>
<dbReference type="RefSeq" id="WP_075364162.1">
    <property type="nucleotide sequence ID" value="NZ_MLBF01000007.1"/>
</dbReference>
<reference evidence="1 2" key="1">
    <citation type="submission" date="2016-09" db="EMBL/GenBank/DDBJ databases">
        <title>Complete genome of Desulfosporosinus sp. OL.</title>
        <authorList>
            <person name="Mardanov A."/>
            <person name="Beletsky A."/>
            <person name="Panova A."/>
            <person name="Karnachuk O."/>
            <person name="Ravin N."/>
        </authorList>
    </citation>
    <scope>NUCLEOTIDE SEQUENCE [LARGE SCALE GENOMIC DNA]</scope>
    <source>
        <strain evidence="1 2">OL</strain>
    </source>
</reference>
<dbReference type="EMBL" id="MLBF01000007">
    <property type="protein sequence ID" value="OLN32693.1"/>
    <property type="molecule type" value="Genomic_DNA"/>
</dbReference>
<dbReference type="AlphaFoldDB" id="A0A1Q8QZB4"/>
<dbReference type="InterPro" id="IPR017587">
    <property type="entry name" value="YqeC"/>
</dbReference>
<dbReference type="OrthoDB" id="368187at2"/>
<gene>
    <name evidence="1" type="ORF">DSOL_1444</name>
</gene>
<evidence type="ECO:0000313" key="2">
    <source>
        <dbReference type="Proteomes" id="UP000186102"/>
    </source>
</evidence>
<keyword evidence="2" id="KW-1185">Reference proteome</keyword>
<comment type="caution">
    <text evidence="1">The sequence shown here is derived from an EMBL/GenBank/DDBJ whole genome shotgun (WGS) entry which is preliminary data.</text>
</comment>
<dbReference type="Pfam" id="PF19842">
    <property type="entry name" value="YqeC"/>
    <property type="match status" value="1"/>
</dbReference>